<comment type="subcellular location">
    <subcellularLocation>
        <location evidence="1">Membrane</location>
        <topology evidence="1">Single-pass membrane protein</topology>
    </subcellularLocation>
</comment>
<keyword evidence="10" id="KW-1185">Reference proteome</keyword>
<evidence type="ECO:0000259" key="8">
    <source>
        <dbReference type="Pfam" id="PF09430"/>
    </source>
</evidence>
<dbReference type="PANTHER" id="PTHR13605">
    <property type="entry name" value="ER MEMBRANE PROTEIN COMPLEX SUBUNIT 7"/>
    <property type="match status" value="1"/>
</dbReference>
<dbReference type="Proteomes" id="UP001583172">
    <property type="component" value="Unassembled WGS sequence"/>
</dbReference>
<gene>
    <name evidence="9" type="ORF">VTJ49DRAFT_3483</name>
</gene>
<evidence type="ECO:0000256" key="2">
    <source>
        <dbReference type="ARBA" id="ARBA00022692"/>
    </source>
</evidence>
<feature type="compositionally biased region" description="Low complexity" evidence="6">
    <location>
        <begin position="27"/>
        <end position="48"/>
    </location>
</feature>
<sequence>MLPIKTLLQTALLVGATILPSSTVADSSSSSTQTQTQPTTQTTTTTTTKITLRLPNSHPYLPNPHLLPASTRATLSAPGLFLSAPLSADNTFVFPAVNTSASYLADVHCQTHAFVPLRLDVDVVVVKKTTTESQGEGGKTVRVRAWETIRGNDWGNKGEGVKVVKGEEGGWEVEVRVLGGKGYFMERSSFSVLSVFKNPIILLSLVSMALFFGMPKLVENMDPEMRAEWEERQKENPMNALMGAASGQSANPMGNFDMAAFLAGSKPKTEEPSGNGKAKGEGKKKR</sequence>
<reference evidence="9 10" key="1">
    <citation type="journal article" date="2024" name="Commun. Biol.">
        <title>Comparative genomic analysis of thermophilic fungi reveals convergent evolutionary adaptations and gene losses.</title>
        <authorList>
            <person name="Steindorff A.S."/>
            <person name="Aguilar-Pontes M.V."/>
            <person name="Robinson A.J."/>
            <person name="Andreopoulos B."/>
            <person name="LaButti K."/>
            <person name="Kuo A."/>
            <person name="Mondo S."/>
            <person name="Riley R."/>
            <person name="Otillar R."/>
            <person name="Haridas S."/>
            <person name="Lipzen A."/>
            <person name="Grimwood J."/>
            <person name="Schmutz J."/>
            <person name="Clum A."/>
            <person name="Reid I.D."/>
            <person name="Moisan M.C."/>
            <person name="Butler G."/>
            <person name="Nguyen T.T.M."/>
            <person name="Dewar K."/>
            <person name="Conant G."/>
            <person name="Drula E."/>
            <person name="Henrissat B."/>
            <person name="Hansel C."/>
            <person name="Singer S."/>
            <person name="Hutchinson M.I."/>
            <person name="de Vries R.P."/>
            <person name="Natvig D.O."/>
            <person name="Powell A.J."/>
            <person name="Tsang A."/>
            <person name="Grigoriev I.V."/>
        </authorList>
    </citation>
    <scope>NUCLEOTIDE SEQUENCE [LARGE SCALE GENOMIC DNA]</scope>
    <source>
        <strain evidence="9 10">CBS 620.91</strain>
    </source>
</reference>
<dbReference type="EMBL" id="JAZGSY010000027">
    <property type="protein sequence ID" value="KAL1843006.1"/>
    <property type="molecule type" value="Genomic_DNA"/>
</dbReference>
<evidence type="ECO:0000256" key="3">
    <source>
        <dbReference type="ARBA" id="ARBA00022729"/>
    </source>
</evidence>
<protein>
    <recommendedName>
        <fullName evidence="8">ER membrane protein complex subunit 7 beta-sandwich domain-containing protein</fullName>
    </recommendedName>
</protein>
<evidence type="ECO:0000256" key="1">
    <source>
        <dbReference type="ARBA" id="ARBA00004167"/>
    </source>
</evidence>
<proteinExistence type="predicted"/>
<evidence type="ECO:0000256" key="7">
    <source>
        <dbReference type="SAM" id="SignalP"/>
    </source>
</evidence>
<evidence type="ECO:0000313" key="10">
    <source>
        <dbReference type="Proteomes" id="UP001583172"/>
    </source>
</evidence>
<keyword evidence="3 7" id="KW-0732">Signal</keyword>
<evidence type="ECO:0000256" key="5">
    <source>
        <dbReference type="ARBA" id="ARBA00023136"/>
    </source>
</evidence>
<feature type="region of interest" description="Disordered" evidence="6">
    <location>
        <begin position="23"/>
        <end position="50"/>
    </location>
</feature>
<evidence type="ECO:0000313" key="9">
    <source>
        <dbReference type="EMBL" id="KAL1843006.1"/>
    </source>
</evidence>
<dbReference type="InterPro" id="IPR019008">
    <property type="entry name" value="Beta_sandwich_EMC7"/>
</dbReference>
<dbReference type="InterPro" id="IPR039163">
    <property type="entry name" value="EMC7"/>
</dbReference>
<feature type="chain" id="PRO_5047325824" description="ER membrane protein complex subunit 7 beta-sandwich domain-containing protein" evidence="7">
    <location>
        <begin position="26"/>
        <end position="286"/>
    </location>
</feature>
<feature type="domain" description="ER membrane protein complex subunit 7 beta-sandwich" evidence="8">
    <location>
        <begin position="63"/>
        <end position="203"/>
    </location>
</feature>
<keyword evidence="4" id="KW-1133">Transmembrane helix</keyword>
<accession>A0ABR3VMK4</accession>
<dbReference type="Pfam" id="PF09430">
    <property type="entry name" value="EMC7_beta-sandw"/>
    <property type="match status" value="1"/>
</dbReference>
<feature type="signal peptide" evidence="7">
    <location>
        <begin position="1"/>
        <end position="25"/>
    </location>
</feature>
<keyword evidence="2" id="KW-0812">Transmembrane</keyword>
<organism evidence="9 10">
    <name type="scientific">Humicola insolens</name>
    <name type="common">Soft-rot fungus</name>
    <dbReference type="NCBI Taxonomy" id="85995"/>
    <lineage>
        <taxon>Eukaryota</taxon>
        <taxon>Fungi</taxon>
        <taxon>Dikarya</taxon>
        <taxon>Ascomycota</taxon>
        <taxon>Pezizomycotina</taxon>
        <taxon>Sordariomycetes</taxon>
        <taxon>Sordariomycetidae</taxon>
        <taxon>Sordariales</taxon>
        <taxon>Chaetomiaceae</taxon>
        <taxon>Mycothermus</taxon>
    </lineage>
</organism>
<evidence type="ECO:0000256" key="6">
    <source>
        <dbReference type="SAM" id="MobiDB-lite"/>
    </source>
</evidence>
<keyword evidence="5" id="KW-0472">Membrane</keyword>
<name>A0ABR3VMK4_HUMIN</name>
<evidence type="ECO:0000256" key="4">
    <source>
        <dbReference type="ARBA" id="ARBA00022989"/>
    </source>
</evidence>
<feature type="region of interest" description="Disordered" evidence="6">
    <location>
        <begin position="261"/>
        <end position="286"/>
    </location>
</feature>
<dbReference type="PANTHER" id="PTHR13605:SF4">
    <property type="entry name" value="ER MEMBRANE PROTEIN COMPLEX SUBUNIT 7"/>
    <property type="match status" value="1"/>
</dbReference>
<comment type="caution">
    <text evidence="9">The sequence shown here is derived from an EMBL/GenBank/DDBJ whole genome shotgun (WGS) entry which is preliminary data.</text>
</comment>